<keyword evidence="3" id="KW-1185">Reference proteome</keyword>
<reference evidence="2 3" key="1">
    <citation type="submission" date="2017-11" db="EMBL/GenBank/DDBJ databases">
        <title>De-novo sequencing of pomegranate (Punica granatum L.) genome.</title>
        <authorList>
            <person name="Akparov Z."/>
            <person name="Amiraslanov A."/>
            <person name="Hajiyeva S."/>
            <person name="Abbasov M."/>
            <person name="Kaur K."/>
            <person name="Hamwieh A."/>
            <person name="Solovyev V."/>
            <person name="Salamov A."/>
            <person name="Braich B."/>
            <person name="Kosarev P."/>
            <person name="Mahmoud A."/>
            <person name="Hajiyev E."/>
            <person name="Babayeva S."/>
            <person name="Izzatullayeva V."/>
            <person name="Mammadov A."/>
            <person name="Mammadov A."/>
            <person name="Sharifova S."/>
            <person name="Ojaghi J."/>
            <person name="Eynullazada K."/>
            <person name="Bayramov B."/>
            <person name="Abdulazimova A."/>
            <person name="Shahmuradov I."/>
        </authorList>
    </citation>
    <scope>NUCLEOTIDE SEQUENCE [LARGE SCALE GENOMIC DNA]</scope>
    <source>
        <strain evidence="3">cv. AG2017</strain>
        <tissue evidence="2">Leaf</tissue>
    </source>
</reference>
<accession>A0A2I0I4B3</accession>
<feature type="compositionally biased region" description="Basic and acidic residues" evidence="1">
    <location>
        <begin position="7"/>
        <end position="20"/>
    </location>
</feature>
<protein>
    <submittedName>
        <fullName evidence="2">Uncharacterized protein</fullName>
    </submittedName>
</protein>
<gene>
    <name evidence="2" type="ORF">CRG98_040802</name>
</gene>
<evidence type="ECO:0000256" key="1">
    <source>
        <dbReference type="SAM" id="MobiDB-lite"/>
    </source>
</evidence>
<dbReference type="AlphaFoldDB" id="A0A2I0I4B3"/>
<dbReference type="EMBL" id="PGOL01004018">
    <property type="protein sequence ID" value="PKI38808.1"/>
    <property type="molecule type" value="Genomic_DNA"/>
</dbReference>
<feature type="compositionally biased region" description="Basic residues" evidence="1">
    <location>
        <begin position="88"/>
        <end position="100"/>
    </location>
</feature>
<feature type="region of interest" description="Disordered" evidence="1">
    <location>
        <begin position="88"/>
        <end position="111"/>
    </location>
</feature>
<proteinExistence type="predicted"/>
<evidence type="ECO:0000313" key="2">
    <source>
        <dbReference type="EMBL" id="PKI38808.1"/>
    </source>
</evidence>
<feature type="region of interest" description="Disordered" evidence="1">
    <location>
        <begin position="1"/>
        <end position="71"/>
    </location>
</feature>
<dbReference type="Proteomes" id="UP000233551">
    <property type="component" value="Unassembled WGS sequence"/>
</dbReference>
<name>A0A2I0I4B3_PUNGR</name>
<evidence type="ECO:0000313" key="3">
    <source>
        <dbReference type="Proteomes" id="UP000233551"/>
    </source>
</evidence>
<sequence length="111" mass="12721">MMSYMQRNRETFTKPSRESKAATLSTSKEAKMQETKKEAHPLCPCNSNLHKNLQAPTGASSARTRPGELPPHAYQESFITHVVLQHSHGSRYHTRTRHFKQRPELLSLHSQ</sequence>
<feature type="compositionally biased region" description="Polar residues" evidence="1">
    <location>
        <begin position="45"/>
        <end position="63"/>
    </location>
</feature>
<feature type="compositionally biased region" description="Basic and acidic residues" evidence="1">
    <location>
        <begin position="28"/>
        <end position="40"/>
    </location>
</feature>
<organism evidence="2 3">
    <name type="scientific">Punica granatum</name>
    <name type="common">Pomegranate</name>
    <dbReference type="NCBI Taxonomy" id="22663"/>
    <lineage>
        <taxon>Eukaryota</taxon>
        <taxon>Viridiplantae</taxon>
        <taxon>Streptophyta</taxon>
        <taxon>Embryophyta</taxon>
        <taxon>Tracheophyta</taxon>
        <taxon>Spermatophyta</taxon>
        <taxon>Magnoliopsida</taxon>
        <taxon>eudicotyledons</taxon>
        <taxon>Gunneridae</taxon>
        <taxon>Pentapetalae</taxon>
        <taxon>rosids</taxon>
        <taxon>malvids</taxon>
        <taxon>Myrtales</taxon>
        <taxon>Lythraceae</taxon>
        <taxon>Punica</taxon>
    </lineage>
</organism>
<comment type="caution">
    <text evidence="2">The sequence shown here is derived from an EMBL/GenBank/DDBJ whole genome shotgun (WGS) entry which is preliminary data.</text>
</comment>